<name>F0LJV0_THEBM</name>
<keyword evidence="6" id="KW-0449">Lipoprotein</keyword>
<evidence type="ECO:0000256" key="7">
    <source>
        <dbReference type="SAM" id="MobiDB-lite"/>
    </source>
</evidence>
<feature type="region of interest" description="Disordered" evidence="7">
    <location>
        <begin position="28"/>
        <end position="52"/>
    </location>
</feature>
<evidence type="ECO:0000256" key="6">
    <source>
        <dbReference type="ARBA" id="ARBA00023288"/>
    </source>
</evidence>
<organism evidence="9 10">
    <name type="scientific">Thermococcus barophilus (strain DSM 11836 / MP)</name>
    <dbReference type="NCBI Taxonomy" id="391623"/>
    <lineage>
        <taxon>Archaea</taxon>
        <taxon>Methanobacteriati</taxon>
        <taxon>Methanobacteriota</taxon>
        <taxon>Thermococci</taxon>
        <taxon>Thermococcales</taxon>
        <taxon>Thermococcaceae</taxon>
        <taxon>Thermococcus</taxon>
    </lineage>
</organism>
<reference evidence="9 10" key="1">
    <citation type="journal article" date="2011" name="J. Bacteriol.">
        <title>Complete genome sequence of the hyperthermophilic, piezophilic, heterotrophic, and carboxydotrophic archaeon Thermococcus barophilus MP.</title>
        <authorList>
            <person name="Vannier P."/>
            <person name="Marteinsson V.T."/>
            <person name="Fridjonsson O.H."/>
            <person name="Oger P."/>
            <person name="Jebbar M."/>
        </authorList>
    </citation>
    <scope>NUCLEOTIDE SEQUENCE [LARGE SCALE GENOMIC DNA]</scope>
    <source>
        <strain evidence="10">DSM 11836 / MP</strain>
    </source>
</reference>
<keyword evidence="5" id="KW-0472">Membrane</keyword>
<comment type="similarity">
    <text evidence="2">Belongs to the BMP lipoprotein family.</text>
</comment>
<comment type="subcellular location">
    <subcellularLocation>
        <location evidence="1">Cell membrane</location>
        <topology evidence="1">Lipid-anchor</topology>
    </subcellularLocation>
</comment>
<dbReference type="PANTHER" id="PTHR34296">
    <property type="entry name" value="TRANSCRIPTIONAL ACTIVATOR PROTEIN MED"/>
    <property type="match status" value="1"/>
</dbReference>
<evidence type="ECO:0000256" key="1">
    <source>
        <dbReference type="ARBA" id="ARBA00004193"/>
    </source>
</evidence>
<keyword evidence="10" id="KW-1185">Reference proteome</keyword>
<sequence>MKRSVLALFLIGVLAFSVVASGCIGGEKTTTPTQTQSSPATSSPTQTATEEKPKLKGAIAVVYDIGGRGDLSFNDMAYMGASKAAKDFGLELKEVQSKSESDYLPNLRLLAQSGKYDLIIAVGFMMTDAVKQVADEFPNQKFAIVDGFIPDKPNVVSILFKENEGSALAGALAGLIAANDGKDKVGIVLGIEIPVLYKFEGGYRFGIKWAEDYYKKKTGKDVNIEVLYTYTGSFTDPAKGKTAAQAQLGQGAWVIYQVAGAVGLGVFDAVSEYLKSQGKEMGPPFAIGVDSAQDWIKPGVIIASMMKRVDVGVYKAVEMVVKGKWKGGIMELGLADGGVGLSTIDDVKAMFNSLPEDVKKKKLEELGLKSEDELFAKLEQTRKQVPDWIWQAVDELKQKIISGEIVVPKAFNKEQIEAIRNAKTWQEMEELAKKWEKSS</sequence>
<evidence type="ECO:0000259" key="8">
    <source>
        <dbReference type="Pfam" id="PF02608"/>
    </source>
</evidence>
<dbReference type="AlphaFoldDB" id="F0LJV0"/>
<dbReference type="InterPro" id="IPR050957">
    <property type="entry name" value="BMP_lipoprotein"/>
</dbReference>
<evidence type="ECO:0000256" key="5">
    <source>
        <dbReference type="ARBA" id="ARBA00023136"/>
    </source>
</evidence>
<evidence type="ECO:0000256" key="4">
    <source>
        <dbReference type="ARBA" id="ARBA00022729"/>
    </source>
</evidence>
<dbReference type="OrthoDB" id="26626at2157"/>
<evidence type="ECO:0000256" key="3">
    <source>
        <dbReference type="ARBA" id="ARBA00022475"/>
    </source>
</evidence>
<dbReference type="Proteomes" id="UP000007478">
    <property type="component" value="Chromosome"/>
</dbReference>
<dbReference type="Pfam" id="PF02608">
    <property type="entry name" value="Bmp"/>
    <property type="match status" value="1"/>
</dbReference>
<dbReference type="PANTHER" id="PTHR34296:SF2">
    <property type="entry name" value="ABC TRANSPORTER GUANOSINE-BINDING PROTEIN NUPN"/>
    <property type="match status" value="1"/>
</dbReference>
<dbReference type="RefSeq" id="WP_013466785.1">
    <property type="nucleotide sequence ID" value="NC_014804.1"/>
</dbReference>
<dbReference type="EMBL" id="CP002372">
    <property type="protein sequence ID" value="ADT83487.1"/>
    <property type="molecule type" value="Genomic_DNA"/>
</dbReference>
<dbReference type="PROSITE" id="PS51257">
    <property type="entry name" value="PROKAR_LIPOPROTEIN"/>
    <property type="match status" value="1"/>
</dbReference>
<evidence type="ECO:0000256" key="2">
    <source>
        <dbReference type="ARBA" id="ARBA00008610"/>
    </source>
</evidence>
<feature type="domain" description="ABC transporter substrate-binding protein PnrA-like" evidence="8">
    <location>
        <begin position="61"/>
        <end position="362"/>
    </location>
</feature>
<keyword evidence="3" id="KW-1003">Cell membrane</keyword>
<dbReference type="CDD" id="cd06354">
    <property type="entry name" value="PBP1_PrnA-like"/>
    <property type="match status" value="1"/>
</dbReference>
<accession>F0LJV0</accession>
<gene>
    <name evidence="9" type="ordered locus">TERMP_00510</name>
</gene>
<dbReference type="eggNOG" id="arCOG00258">
    <property type="taxonomic scope" value="Archaea"/>
</dbReference>
<dbReference type="Gene3D" id="3.40.50.2300">
    <property type="match status" value="2"/>
</dbReference>
<feature type="compositionally biased region" description="Low complexity" evidence="7">
    <location>
        <begin position="29"/>
        <end position="48"/>
    </location>
</feature>
<keyword evidence="4" id="KW-0732">Signal</keyword>
<dbReference type="HOGENOM" id="CLU_038813_0_0_2"/>
<evidence type="ECO:0000313" key="9">
    <source>
        <dbReference type="EMBL" id="ADT83487.1"/>
    </source>
</evidence>
<protein>
    <submittedName>
        <fullName evidence="9">Bmp family protein</fullName>
    </submittedName>
</protein>
<dbReference type="SUPFAM" id="SSF53822">
    <property type="entry name" value="Periplasmic binding protein-like I"/>
    <property type="match status" value="1"/>
</dbReference>
<proteinExistence type="inferred from homology"/>
<dbReference type="GO" id="GO:0005886">
    <property type="term" value="C:plasma membrane"/>
    <property type="evidence" value="ECO:0007669"/>
    <property type="project" value="UniProtKB-SubCell"/>
</dbReference>
<dbReference type="GeneID" id="10040828"/>
<dbReference type="InterPro" id="IPR003760">
    <property type="entry name" value="PnrA-like"/>
</dbReference>
<evidence type="ECO:0000313" key="10">
    <source>
        <dbReference type="Proteomes" id="UP000007478"/>
    </source>
</evidence>
<dbReference type="KEGG" id="tba:TERMP_00510"/>
<dbReference type="PATRIC" id="fig|391623.17.peg.510"/>
<dbReference type="InterPro" id="IPR028082">
    <property type="entry name" value="Peripla_BP_I"/>
</dbReference>